<protein>
    <submittedName>
        <fullName evidence="2">Uncharacterized protein</fullName>
    </submittedName>
</protein>
<evidence type="ECO:0000313" key="2">
    <source>
        <dbReference type="EMBL" id="KAF5384205.1"/>
    </source>
</evidence>
<dbReference type="SUPFAM" id="SSF90073">
    <property type="entry name" value="GCM domain"/>
    <property type="match status" value="1"/>
</dbReference>
<dbReference type="GO" id="GO:0006355">
    <property type="term" value="P:regulation of DNA-templated transcription"/>
    <property type="evidence" value="ECO:0007669"/>
    <property type="project" value="InterPro"/>
</dbReference>
<sequence length="745" mass="84698">MVLGFFKHVYRYFVPRVQDKDEVEISRDGGALLSDSFIAGAVPMYDTTGRIIGYVQTNHPFQNLGSPKIYRLQIYSPQRPVLLLVGPTRIENASKFVIGSTNEIIYTRTPEGHFIPIQNPEEKQGHAQHKPLDTKVKEDFPGAEVHWDGWPDGKFEQDFTLDEVNETNDLAIHWAHTVGGGDRKGQRFAEEWMNGKRATRTCLGILQCDNQDCEITIRPHTKPQSLRTQLLKPCSCGAMLYHLKCDVKSILWTWSKGIHYQNSGYHVHRRPPRKLHLLPQEKRRFEAMVNAHPQVGPLQLIVGVPGIDGPGESVADISDVLLNADRVTKERQKLKRPADTGGDHFIRAFAKFEQERPGFIILSTIGKVTVISVQTPFMQSQMVKDEVLDGPVNGMVSDAAHGWWKERTSLLMVSSTYCPDLFCWVPGVLSFTNGASGEHFMYHFLAVFQAIAHEAEKRHLEVEDRLFAGVMDFSQAERLGFITAFVEFWYRRPDSNRSREELQDAAEKLLRGCAEHFRAGVTRVSRITGAVSPEKAEDFVKRAMSLLHAADTDEFCSRLALLARDFPKLIDWFNWWSRPSHAMMLFGSERKMDADLWDAIPATTNAEEAMHWKLYRACGRDHAFLEGLASLYQIAIYYERQYSSVKKGVPVRYGEAERWKRIAITYGCTKPGRAENSQDKKRKRNDGRPPDTAKEILGSKTAKKPRKSGLSPTLDTSILGPQSYPWNSNSCWLDTSLQLLYMTCY</sequence>
<dbReference type="Proteomes" id="UP000565441">
    <property type="component" value="Unassembled WGS sequence"/>
</dbReference>
<dbReference type="InterPro" id="IPR036115">
    <property type="entry name" value="GCM_dom_sf"/>
</dbReference>
<dbReference type="OrthoDB" id="2624269at2759"/>
<dbReference type="AlphaFoldDB" id="A0A8H5HJ09"/>
<comment type="caution">
    <text evidence="2">The sequence shown here is derived from an EMBL/GenBank/DDBJ whole genome shotgun (WGS) entry which is preliminary data.</text>
</comment>
<evidence type="ECO:0000313" key="3">
    <source>
        <dbReference type="Proteomes" id="UP000565441"/>
    </source>
</evidence>
<name>A0A8H5HJ09_9AGAR</name>
<keyword evidence="3" id="KW-1185">Reference proteome</keyword>
<organism evidence="2 3">
    <name type="scientific">Tricholomella constricta</name>
    <dbReference type="NCBI Taxonomy" id="117010"/>
    <lineage>
        <taxon>Eukaryota</taxon>
        <taxon>Fungi</taxon>
        <taxon>Dikarya</taxon>
        <taxon>Basidiomycota</taxon>
        <taxon>Agaricomycotina</taxon>
        <taxon>Agaricomycetes</taxon>
        <taxon>Agaricomycetidae</taxon>
        <taxon>Agaricales</taxon>
        <taxon>Tricholomatineae</taxon>
        <taxon>Lyophyllaceae</taxon>
        <taxon>Tricholomella</taxon>
    </lineage>
</organism>
<dbReference type="EMBL" id="JAACJP010000005">
    <property type="protein sequence ID" value="KAF5384205.1"/>
    <property type="molecule type" value="Genomic_DNA"/>
</dbReference>
<gene>
    <name evidence="2" type="ORF">D9615_003105</name>
</gene>
<dbReference type="GO" id="GO:0003677">
    <property type="term" value="F:DNA binding"/>
    <property type="evidence" value="ECO:0007669"/>
    <property type="project" value="InterPro"/>
</dbReference>
<accession>A0A8H5HJ09</accession>
<feature type="region of interest" description="Disordered" evidence="1">
    <location>
        <begin position="670"/>
        <end position="714"/>
    </location>
</feature>
<evidence type="ECO:0000256" key="1">
    <source>
        <dbReference type="SAM" id="MobiDB-lite"/>
    </source>
</evidence>
<proteinExistence type="predicted"/>
<reference evidence="2 3" key="1">
    <citation type="journal article" date="2020" name="ISME J.">
        <title>Uncovering the hidden diversity of litter-decomposition mechanisms in mushroom-forming fungi.</title>
        <authorList>
            <person name="Floudas D."/>
            <person name="Bentzer J."/>
            <person name="Ahren D."/>
            <person name="Johansson T."/>
            <person name="Persson P."/>
            <person name="Tunlid A."/>
        </authorList>
    </citation>
    <scope>NUCLEOTIDE SEQUENCE [LARGE SCALE GENOMIC DNA]</scope>
    <source>
        <strain evidence="2 3">CBS 661.87</strain>
    </source>
</reference>